<dbReference type="GO" id="GO:0005886">
    <property type="term" value="C:plasma membrane"/>
    <property type="evidence" value="ECO:0007669"/>
    <property type="project" value="TreeGrafter"/>
</dbReference>
<dbReference type="CDD" id="cd01949">
    <property type="entry name" value="GGDEF"/>
    <property type="match status" value="1"/>
</dbReference>
<dbReference type="GO" id="GO:0052621">
    <property type="term" value="F:diguanylate cyclase activity"/>
    <property type="evidence" value="ECO:0007669"/>
    <property type="project" value="UniProtKB-EC"/>
</dbReference>
<dbReference type="Gene3D" id="3.30.70.270">
    <property type="match status" value="1"/>
</dbReference>
<dbReference type="InterPro" id="IPR029787">
    <property type="entry name" value="Nucleotide_cyclase"/>
</dbReference>
<dbReference type="Pfam" id="PF00990">
    <property type="entry name" value="GGDEF"/>
    <property type="match status" value="1"/>
</dbReference>
<organism evidence="3 4">
    <name type="scientific">Caballeronia arvi</name>
    <dbReference type="NCBI Taxonomy" id="1777135"/>
    <lineage>
        <taxon>Bacteria</taxon>
        <taxon>Pseudomonadati</taxon>
        <taxon>Pseudomonadota</taxon>
        <taxon>Betaproteobacteria</taxon>
        <taxon>Burkholderiales</taxon>
        <taxon>Burkholderiaceae</taxon>
        <taxon>Caballeronia</taxon>
    </lineage>
</organism>
<dbReference type="NCBIfam" id="TIGR00254">
    <property type="entry name" value="GGDEF"/>
    <property type="match status" value="1"/>
</dbReference>
<dbReference type="EC" id="2.7.7.65" evidence="1"/>
<dbReference type="InterPro" id="IPR050469">
    <property type="entry name" value="Diguanylate_Cyclase"/>
</dbReference>
<dbReference type="PROSITE" id="PS50887">
    <property type="entry name" value="GGDEF"/>
    <property type="match status" value="1"/>
</dbReference>
<evidence type="ECO:0000259" key="2">
    <source>
        <dbReference type="PROSITE" id="PS50887"/>
    </source>
</evidence>
<keyword evidence="4" id="KW-1185">Reference proteome</keyword>
<dbReference type="InterPro" id="IPR000160">
    <property type="entry name" value="GGDEF_dom"/>
</dbReference>
<sequence length="331" mass="36265">MRPRPAVADIRADTNIPCLASTLLRAFAAGSAFVGIYDDHDHLRFANTAFREAFGVAIGQSVTFSDIILNAARGGNALRIGSDDPIAFIADAQTRRRGEVESPRQRAFPIDFVDDRWFWCTETLFPDGWIVLVGSDITSLKRTEKRLSLERDQALLLSGLDELTGVPNRRFTLARLDALLRAQSSGGPDVCIALVDLDHFKSINDTFGHETGDIALRHFSQHCIATLPNKTLVGRLGGEEFLIIFQGENCSTAKTALDELLLSIPPVSSRLPAHVCISITFSAGVARATSGENRDDLLSRADRSLYVAKRRGRSRVEIDEVVERDGSQAST</sequence>
<dbReference type="SUPFAM" id="SSF55073">
    <property type="entry name" value="Nucleotide cyclase"/>
    <property type="match status" value="1"/>
</dbReference>
<dbReference type="AlphaFoldDB" id="A0A158L1D6"/>
<dbReference type="PANTHER" id="PTHR45138:SF24">
    <property type="entry name" value="DIGUANYLATE CYCLASE DGCC-RELATED"/>
    <property type="match status" value="1"/>
</dbReference>
<dbReference type="SMART" id="SM00267">
    <property type="entry name" value="GGDEF"/>
    <property type="match status" value="1"/>
</dbReference>
<dbReference type="GO" id="GO:1902201">
    <property type="term" value="P:negative regulation of bacterial-type flagellum-dependent cell motility"/>
    <property type="evidence" value="ECO:0007669"/>
    <property type="project" value="TreeGrafter"/>
</dbReference>
<dbReference type="InterPro" id="IPR043128">
    <property type="entry name" value="Rev_trsase/Diguanyl_cyclase"/>
</dbReference>
<dbReference type="RefSeq" id="WP_061151982.1">
    <property type="nucleotide sequence ID" value="NZ_FCOM02000079.1"/>
</dbReference>
<protein>
    <recommendedName>
        <fullName evidence="1">diguanylate cyclase</fullName>
        <ecNumber evidence="1">2.7.7.65</ecNumber>
    </recommendedName>
</protein>
<reference evidence="3" key="1">
    <citation type="submission" date="2016-01" db="EMBL/GenBank/DDBJ databases">
        <authorList>
            <person name="Peeters C."/>
        </authorList>
    </citation>
    <scope>NUCLEOTIDE SEQUENCE [LARGE SCALE GENOMIC DNA]</scope>
    <source>
        <strain evidence="3">LMG 29317</strain>
    </source>
</reference>
<dbReference type="Proteomes" id="UP000055019">
    <property type="component" value="Unassembled WGS sequence"/>
</dbReference>
<comment type="caution">
    <text evidence="3">The sequence shown here is derived from an EMBL/GenBank/DDBJ whole genome shotgun (WGS) entry which is preliminary data.</text>
</comment>
<evidence type="ECO:0000256" key="1">
    <source>
        <dbReference type="ARBA" id="ARBA00012528"/>
    </source>
</evidence>
<gene>
    <name evidence="3" type="ORF">AWB74_07858</name>
</gene>
<proteinExistence type="predicted"/>
<name>A0A158L1D6_9BURK</name>
<dbReference type="GO" id="GO:0043709">
    <property type="term" value="P:cell adhesion involved in single-species biofilm formation"/>
    <property type="evidence" value="ECO:0007669"/>
    <property type="project" value="TreeGrafter"/>
</dbReference>
<dbReference type="PANTHER" id="PTHR45138">
    <property type="entry name" value="REGULATORY COMPONENTS OF SENSORY TRANSDUCTION SYSTEM"/>
    <property type="match status" value="1"/>
</dbReference>
<evidence type="ECO:0000313" key="4">
    <source>
        <dbReference type="Proteomes" id="UP000055019"/>
    </source>
</evidence>
<accession>A0A158L1D6</accession>
<dbReference type="EMBL" id="FCOM02000079">
    <property type="protein sequence ID" value="SAL86819.1"/>
    <property type="molecule type" value="Genomic_DNA"/>
</dbReference>
<evidence type="ECO:0000313" key="3">
    <source>
        <dbReference type="EMBL" id="SAL86819.1"/>
    </source>
</evidence>
<feature type="domain" description="GGDEF" evidence="2">
    <location>
        <begin position="188"/>
        <end position="321"/>
    </location>
</feature>